<dbReference type="Pfam" id="PF00583">
    <property type="entry name" value="Acetyltransf_1"/>
    <property type="match status" value="1"/>
</dbReference>
<evidence type="ECO:0000259" key="2">
    <source>
        <dbReference type="PROSITE" id="PS51186"/>
    </source>
</evidence>
<evidence type="ECO:0000313" key="3">
    <source>
        <dbReference type="EMBL" id="MFC6771015.1"/>
    </source>
</evidence>
<gene>
    <name evidence="3" type="ORF">ACFQDD_05710</name>
</gene>
<protein>
    <submittedName>
        <fullName evidence="3">GNAT family N-acetyltransferase</fullName>
        <ecNumber evidence="3">2.3.1.-</ecNumber>
    </submittedName>
</protein>
<feature type="domain" description="N-acetyltransferase" evidence="2">
    <location>
        <begin position="121"/>
        <end position="277"/>
    </location>
</feature>
<feature type="compositionally biased region" description="Basic and acidic residues" evidence="1">
    <location>
        <begin position="1"/>
        <end position="23"/>
    </location>
</feature>
<keyword evidence="4" id="KW-1185">Reference proteome</keyword>
<dbReference type="InterPro" id="IPR043854">
    <property type="entry name" value="DUF5816"/>
</dbReference>
<dbReference type="CDD" id="cd04301">
    <property type="entry name" value="NAT_SF"/>
    <property type="match status" value="1"/>
</dbReference>
<accession>A0ABD5T0Q3</accession>
<dbReference type="InterPro" id="IPR000182">
    <property type="entry name" value="GNAT_dom"/>
</dbReference>
<keyword evidence="3" id="KW-0012">Acyltransferase</keyword>
<dbReference type="InterPro" id="IPR016181">
    <property type="entry name" value="Acyl_CoA_acyltransferase"/>
</dbReference>
<feature type="region of interest" description="Disordered" evidence="1">
    <location>
        <begin position="1"/>
        <end position="60"/>
    </location>
</feature>
<keyword evidence="3" id="KW-0808">Transferase</keyword>
<sequence>MYPIAIRDDVRADGGRRGHEPRERRRRTDRSRHQCGNKGKHTSIPTRGWRTRSDPNWGDAGETDYRLDASSIGTDTEIHLSRYLPTDSLVRPSSNPRPQCEIHLVTMKTTENGRSAVPDQMNVRPIESADREQLRAVARDSLQSSYSLSPDQIETILEEEFDDGALTDLLDDPDTIVLVAEVTADGTETVRGFVTVELGTRATIRWLHVDPAVRGEGVATALLGRVRERFADRPIAASILDEAVEGGEFLKGFGLKQSDHDRIRVGGEEFGVTVFTGGQSTENPAEPTVTVPTSVTVDGVDRSVDRDDSIPGSEAPFFTVYCADDEADAYGYFCSQCGSTNVSTDGLDRLECGECGNTHLADEWDDAYL</sequence>
<dbReference type="AlphaFoldDB" id="A0ABD5T0Q3"/>
<dbReference type="Pfam" id="PF19133">
    <property type="entry name" value="DUF5816"/>
    <property type="match status" value="1"/>
</dbReference>
<evidence type="ECO:0000313" key="4">
    <source>
        <dbReference type="Proteomes" id="UP001596274"/>
    </source>
</evidence>
<dbReference type="EC" id="2.3.1.-" evidence="3"/>
<evidence type="ECO:0000256" key="1">
    <source>
        <dbReference type="SAM" id="MobiDB-lite"/>
    </source>
</evidence>
<dbReference type="GO" id="GO:0016746">
    <property type="term" value="F:acyltransferase activity"/>
    <property type="evidence" value="ECO:0007669"/>
    <property type="project" value="UniProtKB-KW"/>
</dbReference>
<dbReference type="Proteomes" id="UP001596274">
    <property type="component" value="Unassembled WGS sequence"/>
</dbReference>
<comment type="caution">
    <text evidence="3">The sequence shown here is derived from an EMBL/GenBank/DDBJ whole genome shotgun (WGS) entry which is preliminary data.</text>
</comment>
<reference evidence="3 4" key="1">
    <citation type="journal article" date="2019" name="Int. J. Syst. Evol. Microbiol.">
        <title>The Global Catalogue of Microorganisms (GCM) 10K type strain sequencing project: providing services to taxonomists for standard genome sequencing and annotation.</title>
        <authorList>
            <consortium name="The Broad Institute Genomics Platform"/>
            <consortium name="The Broad Institute Genome Sequencing Center for Infectious Disease"/>
            <person name="Wu L."/>
            <person name="Ma J."/>
        </authorList>
    </citation>
    <scope>NUCLEOTIDE SEQUENCE [LARGE SCALE GENOMIC DNA]</scope>
    <source>
        <strain evidence="3 4">PJ61</strain>
    </source>
</reference>
<name>A0ABD5T0Q3_9EURY</name>
<dbReference type="SUPFAM" id="SSF55729">
    <property type="entry name" value="Acyl-CoA N-acyltransferases (Nat)"/>
    <property type="match status" value="1"/>
</dbReference>
<feature type="compositionally biased region" description="Basic residues" evidence="1">
    <location>
        <begin position="24"/>
        <end position="41"/>
    </location>
</feature>
<organism evidence="3 4">
    <name type="scientific">Halorubrum pallidum</name>
    <dbReference type="NCBI Taxonomy" id="1526114"/>
    <lineage>
        <taxon>Archaea</taxon>
        <taxon>Methanobacteriati</taxon>
        <taxon>Methanobacteriota</taxon>
        <taxon>Stenosarchaea group</taxon>
        <taxon>Halobacteria</taxon>
        <taxon>Halobacteriales</taxon>
        <taxon>Haloferacaceae</taxon>
        <taxon>Halorubrum</taxon>
    </lineage>
</organism>
<dbReference type="PROSITE" id="PS51186">
    <property type="entry name" value="GNAT"/>
    <property type="match status" value="1"/>
</dbReference>
<dbReference type="EMBL" id="JBHSWT010000227">
    <property type="protein sequence ID" value="MFC6771015.1"/>
    <property type="molecule type" value="Genomic_DNA"/>
</dbReference>
<proteinExistence type="predicted"/>
<dbReference type="Gene3D" id="3.40.630.30">
    <property type="match status" value="1"/>
</dbReference>